<gene>
    <name evidence="3" type="ORF">FHU40_002411</name>
</gene>
<dbReference type="AlphaFoldDB" id="A0A7W4VVM6"/>
<evidence type="ECO:0000256" key="1">
    <source>
        <dbReference type="ARBA" id="ARBA00022801"/>
    </source>
</evidence>
<accession>A0A7W4VVM6</accession>
<dbReference type="InterPro" id="IPR000868">
    <property type="entry name" value="Isochorismatase-like_dom"/>
</dbReference>
<sequence>MTWTQDADRLLTDLDREVVRLSGFGQRGTTGERPALLVIDVTEAFCGDRPEPILESVKRFRNSSGEAAWDAVEVIGSLGETARANDVPVVYTRGMSPASGLGPGRWATKNSRVAEDRDSQHRIVEPLAPQDGDVVLDKAKPSGFFGTPLLSLLIDRGIDSLIVCGCTTSGCVRATVVDAFSNNLPVSVVADGCFDRVAVSHTVGLFDMNLKYGNVVDSSEALAMLAGRARD</sequence>
<dbReference type="Pfam" id="PF00857">
    <property type="entry name" value="Isochorismatase"/>
    <property type="match status" value="1"/>
</dbReference>
<reference evidence="3 4" key="1">
    <citation type="submission" date="2020-08" db="EMBL/GenBank/DDBJ databases">
        <title>Sequencing the genomes of 1000 actinobacteria strains.</title>
        <authorList>
            <person name="Klenk H.-P."/>
        </authorList>
    </citation>
    <scope>NUCLEOTIDE SEQUENCE [LARGE SCALE GENOMIC DNA]</scope>
    <source>
        <strain evidence="3 4">DSM 105498</strain>
    </source>
</reference>
<evidence type="ECO:0000313" key="3">
    <source>
        <dbReference type="EMBL" id="MBB3042593.1"/>
    </source>
</evidence>
<dbReference type="InterPro" id="IPR036380">
    <property type="entry name" value="Isochorismatase-like_sf"/>
</dbReference>
<dbReference type="RefSeq" id="WP_183592543.1">
    <property type="nucleotide sequence ID" value="NZ_JACHWR010000002.1"/>
</dbReference>
<dbReference type="PANTHER" id="PTHR43540:SF1">
    <property type="entry name" value="ISOCHORISMATASE HYDROLASE"/>
    <property type="match status" value="1"/>
</dbReference>
<name>A0A7W4VVM6_9ACTN</name>
<proteinExistence type="predicted"/>
<keyword evidence="4" id="KW-1185">Reference proteome</keyword>
<dbReference type="Proteomes" id="UP000589626">
    <property type="component" value="Unassembled WGS sequence"/>
</dbReference>
<dbReference type="SUPFAM" id="SSF52499">
    <property type="entry name" value="Isochorismatase-like hydrolases"/>
    <property type="match status" value="1"/>
</dbReference>
<comment type="caution">
    <text evidence="3">The sequence shown here is derived from an EMBL/GenBank/DDBJ whole genome shotgun (WGS) entry which is preliminary data.</text>
</comment>
<feature type="domain" description="Isochorismatase-like" evidence="2">
    <location>
        <begin position="35"/>
        <end position="218"/>
    </location>
</feature>
<dbReference type="PANTHER" id="PTHR43540">
    <property type="entry name" value="PEROXYUREIDOACRYLATE/UREIDOACRYLATE AMIDOHYDROLASE-RELATED"/>
    <property type="match status" value="1"/>
</dbReference>
<evidence type="ECO:0000259" key="2">
    <source>
        <dbReference type="Pfam" id="PF00857"/>
    </source>
</evidence>
<dbReference type="GO" id="GO:0016787">
    <property type="term" value="F:hydrolase activity"/>
    <property type="evidence" value="ECO:0007669"/>
    <property type="project" value="UniProtKB-KW"/>
</dbReference>
<dbReference type="Gene3D" id="3.40.50.850">
    <property type="entry name" value="Isochorismatase-like"/>
    <property type="match status" value="1"/>
</dbReference>
<dbReference type="InterPro" id="IPR050272">
    <property type="entry name" value="Isochorismatase-like_hydrls"/>
</dbReference>
<evidence type="ECO:0000313" key="4">
    <source>
        <dbReference type="Proteomes" id="UP000589626"/>
    </source>
</evidence>
<organism evidence="3 4">
    <name type="scientific">Nocardioides soli</name>
    <dbReference type="NCBI Taxonomy" id="1036020"/>
    <lineage>
        <taxon>Bacteria</taxon>
        <taxon>Bacillati</taxon>
        <taxon>Actinomycetota</taxon>
        <taxon>Actinomycetes</taxon>
        <taxon>Propionibacteriales</taxon>
        <taxon>Nocardioidaceae</taxon>
        <taxon>Nocardioides</taxon>
    </lineage>
</organism>
<protein>
    <submittedName>
        <fullName evidence="3">Nicotinamidase-related amidase</fullName>
    </submittedName>
</protein>
<dbReference type="EMBL" id="JACHWR010000002">
    <property type="protein sequence ID" value="MBB3042593.1"/>
    <property type="molecule type" value="Genomic_DNA"/>
</dbReference>
<keyword evidence="1" id="KW-0378">Hydrolase</keyword>